<dbReference type="Pfam" id="PF11527">
    <property type="entry name" value="ARL2_Bind_BART"/>
    <property type="match status" value="1"/>
</dbReference>
<keyword evidence="9 12" id="KW-0206">Cytoskeleton</keyword>
<comment type="similarity">
    <text evidence="4 12">Belongs to the ARL2BP family.</text>
</comment>
<evidence type="ECO:0000256" key="12">
    <source>
        <dbReference type="RuleBase" id="RU367099"/>
    </source>
</evidence>
<dbReference type="Proteomes" id="UP000663855">
    <property type="component" value="Unassembled WGS sequence"/>
</dbReference>
<reference evidence="16" key="1">
    <citation type="submission" date="2021-02" db="EMBL/GenBank/DDBJ databases">
        <authorList>
            <person name="Nowell W R."/>
        </authorList>
    </citation>
    <scope>NUCLEOTIDE SEQUENCE</scope>
</reference>
<evidence type="ECO:0000256" key="7">
    <source>
        <dbReference type="ARBA" id="ARBA00023069"/>
    </source>
</evidence>
<protein>
    <recommendedName>
        <fullName evidence="5 12">ADP-ribosylation factor-like protein 2-binding protein</fullName>
        <shortName evidence="12">ARF-like 2-binding protein</shortName>
    </recommendedName>
</protein>
<organism evidence="16 18">
    <name type="scientific">Rotaria magnacalcarata</name>
    <dbReference type="NCBI Taxonomy" id="392030"/>
    <lineage>
        <taxon>Eukaryota</taxon>
        <taxon>Metazoa</taxon>
        <taxon>Spiralia</taxon>
        <taxon>Gnathifera</taxon>
        <taxon>Rotifera</taxon>
        <taxon>Eurotatoria</taxon>
        <taxon>Bdelloidea</taxon>
        <taxon>Philodinida</taxon>
        <taxon>Philodinidae</taxon>
        <taxon>Rotaria</taxon>
    </lineage>
</organism>
<dbReference type="AlphaFoldDB" id="A0A816N8M2"/>
<dbReference type="GO" id="GO:0005634">
    <property type="term" value="C:nucleus"/>
    <property type="evidence" value="ECO:0007669"/>
    <property type="project" value="UniProtKB-SubCell"/>
</dbReference>
<evidence type="ECO:0000313" key="18">
    <source>
        <dbReference type="Proteomes" id="UP000663887"/>
    </source>
</evidence>
<evidence type="ECO:0000313" key="14">
    <source>
        <dbReference type="EMBL" id="CAF1143523.1"/>
    </source>
</evidence>
<comment type="subcellular location">
    <subcellularLocation>
        <location evidence="1 12">Cytoplasm</location>
        <location evidence="1 12">Cytoskeleton</location>
        <location evidence="1 12">Cilium basal body</location>
    </subcellularLocation>
    <subcellularLocation>
        <location evidence="3 12">Cytoplasm</location>
        <location evidence="3 12">Cytoskeleton</location>
        <location evidence="3 12">Microtubule organizing center</location>
        <location evidence="3 12">Centrosome</location>
    </subcellularLocation>
    <subcellularLocation>
        <location evidence="12">Cytoplasm</location>
    </subcellularLocation>
    <subcellularLocation>
        <location evidence="2 12">Nucleus</location>
    </subcellularLocation>
    <subcellularLocation>
        <location evidence="12">Mitochondrion intermembrane space</location>
    </subcellularLocation>
</comment>
<evidence type="ECO:0000256" key="5">
    <source>
        <dbReference type="ARBA" id="ARBA00014849"/>
    </source>
</evidence>
<keyword evidence="6 12" id="KW-0963">Cytoplasm</keyword>
<evidence type="ECO:0000256" key="8">
    <source>
        <dbReference type="ARBA" id="ARBA00023128"/>
    </source>
</evidence>
<dbReference type="InterPro" id="IPR038849">
    <property type="entry name" value="ARL2BP"/>
</dbReference>
<evidence type="ECO:0000256" key="3">
    <source>
        <dbReference type="ARBA" id="ARBA00004300"/>
    </source>
</evidence>
<dbReference type="EMBL" id="CAJNRF010003971">
    <property type="protein sequence ID" value="CAF2054363.1"/>
    <property type="molecule type" value="Genomic_DNA"/>
</dbReference>
<dbReference type="PANTHER" id="PTHR15487">
    <property type="entry name" value="ADP-RIBOSYLATION FACTOR-LIKE PROTEIN 2-BINDING PROTEIN"/>
    <property type="match status" value="1"/>
</dbReference>
<evidence type="ECO:0000313" key="16">
    <source>
        <dbReference type="EMBL" id="CAF2021994.1"/>
    </source>
</evidence>
<keyword evidence="8 12" id="KW-0496">Mitochondrion</keyword>
<comment type="function">
    <text evidence="12">Plays a role as an effector of the ADP-ribosylation factor-like protein 2, ARL2.</text>
</comment>
<dbReference type="Proteomes" id="UP000663834">
    <property type="component" value="Unassembled WGS sequence"/>
</dbReference>
<dbReference type="EMBL" id="CAJNOV010003516">
    <property type="protein sequence ID" value="CAF1143523.1"/>
    <property type="molecule type" value="Genomic_DNA"/>
</dbReference>
<keyword evidence="11 12" id="KW-0966">Cell projection</keyword>
<accession>A0A816N8M2</accession>
<comment type="caution">
    <text evidence="16">The sequence shown here is derived from an EMBL/GenBank/DDBJ whole genome shotgun (WGS) entry which is preliminary data.</text>
</comment>
<dbReference type="GO" id="GO:0005813">
    <property type="term" value="C:centrosome"/>
    <property type="evidence" value="ECO:0007669"/>
    <property type="project" value="UniProtKB-SubCell"/>
</dbReference>
<dbReference type="GO" id="GO:0005758">
    <property type="term" value="C:mitochondrial intermembrane space"/>
    <property type="evidence" value="ECO:0007669"/>
    <property type="project" value="UniProtKB-SubCell"/>
</dbReference>
<dbReference type="OrthoDB" id="302784at2759"/>
<evidence type="ECO:0000313" key="17">
    <source>
        <dbReference type="EMBL" id="CAF2054363.1"/>
    </source>
</evidence>
<dbReference type="InterPro" id="IPR042541">
    <property type="entry name" value="BART_sf"/>
</dbReference>
<dbReference type="GO" id="GO:0005929">
    <property type="term" value="C:cilium"/>
    <property type="evidence" value="ECO:0007669"/>
    <property type="project" value="UniProtKB-UniRule"/>
</dbReference>
<evidence type="ECO:0000256" key="9">
    <source>
        <dbReference type="ARBA" id="ARBA00023212"/>
    </source>
</evidence>
<dbReference type="EMBL" id="CAJNRG010000892">
    <property type="protein sequence ID" value="CAF2021994.1"/>
    <property type="molecule type" value="Genomic_DNA"/>
</dbReference>
<evidence type="ECO:0000256" key="10">
    <source>
        <dbReference type="ARBA" id="ARBA00023242"/>
    </source>
</evidence>
<dbReference type="GO" id="GO:0051457">
    <property type="term" value="P:maintenance of protein location in nucleus"/>
    <property type="evidence" value="ECO:0007669"/>
    <property type="project" value="TreeGrafter"/>
</dbReference>
<evidence type="ECO:0000256" key="1">
    <source>
        <dbReference type="ARBA" id="ARBA00004120"/>
    </source>
</evidence>
<keyword evidence="7 12" id="KW-0969">Cilium</keyword>
<evidence type="ECO:0000256" key="2">
    <source>
        <dbReference type="ARBA" id="ARBA00004123"/>
    </source>
</evidence>
<dbReference type="PANTHER" id="PTHR15487:SF4">
    <property type="entry name" value="ADP-RIBOSYLATION FACTOR-LIKE PROTEIN 2-BINDING PROTEIN"/>
    <property type="match status" value="1"/>
</dbReference>
<gene>
    <name evidence="14" type="ORF">CJN711_LOCUS9167</name>
    <name evidence="15" type="ORF">KQP761_LOCUS33275</name>
    <name evidence="17" type="ORF">WKI299_LOCUS10904</name>
    <name evidence="16" type="ORF">XDN619_LOCUS4351</name>
</gene>
<evidence type="ECO:0000256" key="11">
    <source>
        <dbReference type="ARBA" id="ARBA00023273"/>
    </source>
</evidence>
<evidence type="ECO:0000256" key="6">
    <source>
        <dbReference type="ARBA" id="ARBA00022490"/>
    </source>
</evidence>
<proteinExistence type="inferred from homology"/>
<evidence type="ECO:0000313" key="15">
    <source>
        <dbReference type="EMBL" id="CAF1666737.1"/>
    </source>
</evidence>
<evidence type="ECO:0000256" key="4">
    <source>
        <dbReference type="ARBA" id="ARBA00009880"/>
    </source>
</evidence>
<feature type="domain" description="BART" evidence="13">
    <location>
        <begin position="66"/>
        <end position="176"/>
    </location>
</feature>
<dbReference type="Proteomes" id="UP000663856">
    <property type="component" value="Unassembled WGS sequence"/>
</dbReference>
<sequence>MKLEHPIKNSGINNLSSTHNSFSRELYQIEKKIMAGITRNLNFNTNENIDETFVSHKSQDPEVEKFDRTIGLIEDMIMDEEFRSIQETFLIKYAHAFDPELDENKLIYTDIHKEYLIIFENFIINKIKHSQSDFNLDQFVKQLEAHQNEVEEEIFEFLLTLTDFLTFKQWMLDYRRSPALDINSCLKSINLQNIMSNNPT</sequence>
<dbReference type="Proteomes" id="UP000663887">
    <property type="component" value="Unassembled WGS sequence"/>
</dbReference>
<dbReference type="InterPro" id="IPR023379">
    <property type="entry name" value="BART_dom"/>
</dbReference>
<name>A0A816N8M2_9BILA</name>
<dbReference type="EMBL" id="CAJNOW010018631">
    <property type="protein sequence ID" value="CAF1666737.1"/>
    <property type="molecule type" value="Genomic_DNA"/>
</dbReference>
<keyword evidence="10 12" id="KW-0539">Nucleus</keyword>
<evidence type="ECO:0000259" key="13">
    <source>
        <dbReference type="Pfam" id="PF11527"/>
    </source>
</evidence>
<dbReference type="Gene3D" id="1.20.1520.10">
    <property type="entry name" value="ADP-ribosylation factor-like 2-binding protein, domain"/>
    <property type="match status" value="1"/>
</dbReference>